<feature type="signal peptide" evidence="1">
    <location>
        <begin position="1"/>
        <end position="22"/>
    </location>
</feature>
<comment type="caution">
    <text evidence="2">The sequence shown here is derived from an EMBL/GenBank/DDBJ whole genome shotgun (WGS) entry which is preliminary data.</text>
</comment>
<proteinExistence type="predicted"/>
<accession>A0A4Y2DCT6</accession>
<gene>
    <name evidence="2" type="ORF">AVEN_159783_1</name>
</gene>
<feature type="chain" id="PRO_5021363125" description="Secreted protein" evidence="1">
    <location>
        <begin position="23"/>
        <end position="113"/>
    </location>
</feature>
<dbReference type="EMBL" id="BGPR01000326">
    <property type="protein sequence ID" value="GBM13365.1"/>
    <property type="molecule type" value="Genomic_DNA"/>
</dbReference>
<name>A0A4Y2DCT6_ARAVE</name>
<organism evidence="2 3">
    <name type="scientific">Araneus ventricosus</name>
    <name type="common">Orbweaver spider</name>
    <name type="synonym">Epeira ventricosa</name>
    <dbReference type="NCBI Taxonomy" id="182803"/>
    <lineage>
        <taxon>Eukaryota</taxon>
        <taxon>Metazoa</taxon>
        <taxon>Ecdysozoa</taxon>
        <taxon>Arthropoda</taxon>
        <taxon>Chelicerata</taxon>
        <taxon>Arachnida</taxon>
        <taxon>Araneae</taxon>
        <taxon>Araneomorphae</taxon>
        <taxon>Entelegynae</taxon>
        <taxon>Araneoidea</taxon>
        <taxon>Araneidae</taxon>
        <taxon>Araneus</taxon>
    </lineage>
</organism>
<keyword evidence="1" id="KW-0732">Signal</keyword>
<sequence length="113" mass="12856">MRIFFQGLSLVILTSRFQAIRGLFWDGPRNCFEATPGLFWDGPRNFERRGRYLMTRMTPDPAPPSPNFHATPTGGPLVATYDLACSRPHTRQIFSGIGLRTRNPLAPKPRPYH</sequence>
<protein>
    <recommendedName>
        <fullName evidence="4">Secreted protein</fullName>
    </recommendedName>
</protein>
<reference evidence="2 3" key="1">
    <citation type="journal article" date="2019" name="Sci. Rep.">
        <title>Orb-weaving spider Araneus ventricosus genome elucidates the spidroin gene catalogue.</title>
        <authorList>
            <person name="Kono N."/>
            <person name="Nakamura H."/>
            <person name="Ohtoshi R."/>
            <person name="Moran D.A.P."/>
            <person name="Shinohara A."/>
            <person name="Yoshida Y."/>
            <person name="Fujiwara M."/>
            <person name="Mori M."/>
            <person name="Tomita M."/>
            <person name="Arakawa K."/>
        </authorList>
    </citation>
    <scope>NUCLEOTIDE SEQUENCE [LARGE SCALE GENOMIC DNA]</scope>
</reference>
<dbReference type="AlphaFoldDB" id="A0A4Y2DCT6"/>
<evidence type="ECO:0000313" key="3">
    <source>
        <dbReference type="Proteomes" id="UP000499080"/>
    </source>
</evidence>
<keyword evidence="3" id="KW-1185">Reference proteome</keyword>
<evidence type="ECO:0000313" key="2">
    <source>
        <dbReference type="EMBL" id="GBM13365.1"/>
    </source>
</evidence>
<evidence type="ECO:0008006" key="4">
    <source>
        <dbReference type="Google" id="ProtNLM"/>
    </source>
</evidence>
<evidence type="ECO:0000256" key="1">
    <source>
        <dbReference type="SAM" id="SignalP"/>
    </source>
</evidence>
<dbReference type="Proteomes" id="UP000499080">
    <property type="component" value="Unassembled WGS sequence"/>
</dbReference>